<dbReference type="SMART" id="SM00429">
    <property type="entry name" value="IPT"/>
    <property type="match status" value="1"/>
</dbReference>
<dbReference type="InterPro" id="IPR036770">
    <property type="entry name" value="Ankyrin_rpt-contain_sf"/>
</dbReference>
<dbReference type="GO" id="GO:0000978">
    <property type="term" value="F:RNA polymerase II cis-regulatory region sequence-specific DNA binding"/>
    <property type="evidence" value="ECO:0007669"/>
    <property type="project" value="TreeGrafter"/>
</dbReference>
<dbReference type="PANTHER" id="PTHR24169:SF28">
    <property type="entry name" value="NUCLEAR FACTOR NF-KAPPA-B P110 SUBUNIT"/>
    <property type="match status" value="1"/>
</dbReference>
<dbReference type="InterPro" id="IPR002909">
    <property type="entry name" value="IPT_dom"/>
</dbReference>
<dbReference type="OrthoDB" id="10254686at2759"/>
<gene>
    <name evidence="4" type="ORF">CHIRRI_LOCUS2396</name>
</gene>
<dbReference type="Gene3D" id="2.60.40.10">
    <property type="entry name" value="Immunoglobulins"/>
    <property type="match status" value="1"/>
</dbReference>
<dbReference type="GO" id="GO:0000981">
    <property type="term" value="F:DNA-binding transcription factor activity, RNA polymerase II-specific"/>
    <property type="evidence" value="ECO:0007669"/>
    <property type="project" value="TreeGrafter"/>
</dbReference>
<feature type="repeat" description="ANK" evidence="1">
    <location>
        <begin position="704"/>
        <end position="736"/>
    </location>
</feature>
<dbReference type="SUPFAM" id="SSF49417">
    <property type="entry name" value="p53-like transcription factors"/>
    <property type="match status" value="1"/>
</dbReference>
<evidence type="ECO:0000259" key="3">
    <source>
        <dbReference type="PROSITE" id="PS50254"/>
    </source>
</evidence>
<reference evidence="4" key="2">
    <citation type="submission" date="2022-10" db="EMBL/GenBank/DDBJ databases">
        <authorList>
            <consortium name="ENA_rothamsted_submissions"/>
            <consortium name="culmorum"/>
            <person name="King R."/>
        </authorList>
    </citation>
    <scope>NUCLEOTIDE SEQUENCE</scope>
</reference>
<dbReference type="PANTHER" id="PTHR24169">
    <property type="entry name" value="NUCLEAR FACTOR NF-KAPPA-B PROTEIN"/>
    <property type="match status" value="1"/>
</dbReference>
<dbReference type="SUPFAM" id="SSF81296">
    <property type="entry name" value="E set domains"/>
    <property type="match status" value="1"/>
</dbReference>
<reference evidence="4" key="1">
    <citation type="submission" date="2022-01" db="EMBL/GenBank/DDBJ databases">
        <authorList>
            <person name="King R."/>
        </authorList>
    </citation>
    <scope>NUCLEOTIDE SEQUENCE</scope>
</reference>
<dbReference type="SUPFAM" id="SSF48403">
    <property type="entry name" value="Ankyrin repeat"/>
    <property type="match status" value="1"/>
</dbReference>
<dbReference type="Pfam" id="PF00554">
    <property type="entry name" value="RHD_DNA_bind"/>
    <property type="match status" value="1"/>
</dbReference>
<feature type="repeat" description="ANK" evidence="1">
    <location>
        <begin position="669"/>
        <end position="701"/>
    </location>
</feature>
<evidence type="ECO:0000256" key="1">
    <source>
        <dbReference type="PROSITE-ProRule" id="PRU00023"/>
    </source>
</evidence>
<evidence type="ECO:0000256" key="2">
    <source>
        <dbReference type="SAM" id="MobiDB-lite"/>
    </source>
</evidence>
<evidence type="ECO:0000313" key="4">
    <source>
        <dbReference type="EMBL" id="CAG9799429.1"/>
    </source>
</evidence>
<dbReference type="SMART" id="SM00248">
    <property type="entry name" value="ANK"/>
    <property type="match status" value="4"/>
</dbReference>
<dbReference type="Pfam" id="PF16179">
    <property type="entry name" value="RHD_dimer"/>
    <property type="match status" value="1"/>
</dbReference>
<dbReference type="InterPro" id="IPR014756">
    <property type="entry name" value="Ig_E-set"/>
</dbReference>
<accession>A0A9N9RMV1</accession>
<dbReference type="InterPro" id="IPR008967">
    <property type="entry name" value="p53-like_TF_DNA-bd_sf"/>
</dbReference>
<dbReference type="PROSITE" id="PS50297">
    <property type="entry name" value="ANK_REP_REGION"/>
    <property type="match status" value="3"/>
</dbReference>
<feature type="region of interest" description="Disordered" evidence="2">
    <location>
        <begin position="33"/>
        <end position="70"/>
    </location>
</feature>
<dbReference type="Proteomes" id="UP001153620">
    <property type="component" value="Chromosome 1"/>
</dbReference>
<dbReference type="AlphaFoldDB" id="A0A9N9RMV1"/>
<dbReference type="InterPro" id="IPR011539">
    <property type="entry name" value="RHD_DNA_bind_dom"/>
</dbReference>
<feature type="compositionally biased region" description="Low complexity" evidence="2">
    <location>
        <begin position="35"/>
        <end position="57"/>
    </location>
</feature>
<protein>
    <recommendedName>
        <fullName evidence="3">RHD domain-containing protein</fullName>
    </recommendedName>
</protein>
<proteinExistence type="predicted"/>
<sequence>MQFSSVFKQRSNNKKMNLSDQNFLWNLTKDESKTSDSSFMSSYPYTSPSSRSSTSMDSGHDSPFHSSNVNQNVVDQAPNYYNTNFQCFGNSLGNPANYNTMPQPYTTSFPSPSISASSDVDKYCTTNFQEVPKPELKIIEQPKTIFRFRYETEMQGPHGMIQAKPHNKNQKVYPTVKLQNTESFNDQTKFLIKCSLYQFEPNEEVHALHPHKLIMRIGDVENCDPHYIEVSKQNDYTAVFQGLGIIQTKRDCMKKILYEKLKAEKQHEQNRKLSEEESKCLFADAVKLIKKTNINQVRLGYTAFMKNSYDNTWINISGPIYSTVINNKKNAKVGDLKICRMSTHTSEADGNQEVFMFVSKVDKQTIKVRFFETDNGDADGEIKWESCGKFSPSDVHHQFGIVFKTPPYKNVSIMENVKVFIQLFRTTDHQKSEPLEFTYKPNSHGKNKKKRPYDDTIIPTVVGDYTTPNQPPFAPQSSANIHPTYDINQNTQHHQHQQSQHQNQHENDWNFLMSITLEDISLNNIEESDIEKYSMDWNNYLGLAIDAPKSLSRDSIDHSNLSIMDKLKMIVKLFKENYEDEKIHEMMMVLIKAAEDRDENLLIDVIQYGTMNDIKELVLILVKYKLFDVFKSKNEIDQNALHIAINLGYISLIKVFIKFGVDINETDAFGSSPLHLAVQRNNLAILKELLDSNKSINMNEFDDNGQTPLNLSVLNNNLEIAKMLISHGGNVTKKNPTNGFTCLHVALLNENVNKELIKLLIASDKELLTLESHEGLNAMELSVRNRLPDDIIDLISSFYGDNKEEVLDEKCLQELCEIFNKNDSWKIWLLRMDMADRIKEWVNLESPAKALFQYLINTKKTLHDFIELLELTDDDERECALNAIDEMVVRQFSK</sequence>
<dbReference type="GO" id="GO:0048468">
    <property type="term" value="P:cell development"/>
    <property type="evidence" value="ECO:0007669"/>
    <property type="project" value="UniProtKB-ARBA"/>
</dbReference>
<feature type="domain" description="RHD" evidence="3">
    <location>
        <begin position="131"/>
        <end position="332"/>
    </location>
</feature>
<name>A0A9N9RMV1_9DIPT</name>
<keyword evidence="5" id="KW-1185">Reference proteome</keyword>
<dbReference type="Pfam" id="PF12796">
    <property type="entry name" value="Ank_2"/>
    <property type="match status" value="1"/>
</dbReference>
<dbReference type="InterPro" id="IPR032397">
    <property type="entry name" value="RHD_dimer"/>
</dbReference>
<dbReference type="InterPro" id="IPR037059">
    <property type="entry name" value="RHD_DNA_bind_dom_sf"/>
</dbReference>
<feature type="repeat" description="ANK" evidence="1">
    <location>
        <begin position="636"/>
        <end position="668"/>
    </location>
</feature>
<dbReference type="Gene3D" id="2.60.40.340">
    <property type="entry name" value="Rel homology domain (RHD), DNA-binding domain"/>
    <property type="match status" value="1"/>
</dbReference>
<evidence type="ECO:0000313" key="5">
    <source>
        <dbReference type="Proteomes" id="UP001153620"/>
    </source>
</evidence>
<organism evidence="4 5">
    <name type="scientific">Chironomus riparius</name>
    <dbReference type="NCBI Taxonomy" id="315576"/>
    <lineage>
        <taxon>Eukaryota</taxon>
        <taxon>Metazoa</taxon>
        <taxon>Ecdysozoa</taxon>
        <taxon>Arthropoda</taxon>
        <taxon>Hexapoda</taxon>
        <taxon>Insecta</taxon>
        <taxon>Pterygota</taxon>
        <taxon>Neoptera</taxon>
        <taxon>Endopterygota</taxon>
        <taxon>Diptera</taxon>
        <taxon>Nematocera</taxon>
        <taxon>Chironomoidea</taxon>
        <taxon>Chironomidae</taxon>
        <taxon>Chironominae</taxon>
        <taxon>Chironomus</taxon>
    </lineage>
</organism>
<dbReference type="InterPro" id="IPR002110">
    <property type="entry name" value="Ankyrin_rpt"/>
</dbReference>
<dbReference type="InterPro" id="IPR000451">
    <property type="entry name" value="NFkB/Dor"/>
</dbReference>
<dbReference type="PROSITE" id="PS50088">
    <property type="entry name" value="ANK_REPEAT"/>
    <property type="match status" value="3"/>
</dbReference>
<dbReference type="PROSITE" id="PS50254">
    <property type="entry name" value="REL_2"/>
    <property type="match status" value="1"/>
</dbReference>
<dbReference type="Gene3D" id="1.25.40.20">
    <property type="entry name" value="Ankyrin repeat-containing domain"/>
    <property type="match status" value="1"/>
</dbReference>
<dbReference type="InterPro" id="IPR013783">
    <property type="entry name" value="Ig-like_fold"/>
</dbReference>
<dbReference type="GO" id="GO:0048731">
    <property type="term" value="P:system development"/>
    <property type="evidence" value="ECO:0007669"/>
    <property type="project" value="UniProtKB-ARBA"/>
</dbReference>
<dbReference type="GO" id="GO:0005737">
    <property type="term" value="C:cytoplasm"/>
    <property type="evidence" value="ECO:0007669"/>
    <property type="project" value="InterPro"/>
</dbReference>
<keyword evidence="1" id="KW-0040">ANK repeat</keyword>
<dbReference type="EMBL" id="OU895877">
    <property type="protein sequence ID" value="CAG9799429.1"/>
    <property type="molecule type" value="Genomic_DNA"/>
</dbReference>